<gene>
    <name evidence="3" type="primary">MAIL3_19</name>
    <name evidence="3" type="ORF">CFP56_032697</name>
</gene>
<evidence type="ECO:0000313" key="3">
    <source>
        <dbReference type="EMBL" id="KAK7825874.1"/>
    </source>
</evidence>
<dbReference type="EMBL" id="PKMF04000562">
    <property type="protein sequence ID" value="KAK7825874.1"/>
    <property type="molecule type" value="Genomic_DNA"/>
</dbReference>
<proteinExistence type="predicted"/>
<accession>A0AAW0JG20</accession>
<protein>
    <submittedName>
        <fullName evidence="3">Serine/threonine-protein phosphatase 7 long form like protein</fullName>
    </submittedName>
</protein>
<dbReference type="InterPro" id="IPR019557">
    <property type="entry name" value="AminoTfrase-like_pln_mobile"/>
</dbReference>
<feature type="region of interest" description="Disordered" evidence="1">
    <location>
        <begin position="573"/>
        <end position="600"/>
    </location>
</feature>
<evidence type="ECO:0000259" key="2">
    <source>
        <dbReference type="Pfam" id="PF10536"/>
    </source>
</evidence>
<feature type="domain" description="Aminotransferase-like plant mobile" evidence="2">
    <location>
        <begin position="5"/>
        <end position="162"/>
    </location>
</feature>
<dbReference type="GO" id="GO:0010073">
    <property type="term" value="P:meristem maintenance"/>
    <property type="evidence" value="ECO:0007669"/>
    <property type="project" value="InterPro"/>
</dbReference>
<evidence type="ECO:0000256" key="1">
    <source>
        <dbReference type="SAM" id="MobiDB-lite"/>
    </source>
</evidence>
<feature type="region of interest" description="Disordered" evidence="1">
    <location>
        <begin position="472"/>
        <end position="516"/>
    </location>
</feature>
<dbReference type="AlphaFoldDB" id="A0AAW0JG20"/>
<feature type="compositionally biased region" description="Low complexity" evidence="1">
    <location>
        <begin position="355"/>
        <end position="367"/>
    </location>
</feature>
<sequence>MEGPRIKAKWLEDRFSNPLPADASEELVQQYARFYILEMLAGILFMDKSGERHSVMYLQFFNPISNGKRYSWGSAALSWLYRHLCKASEKEAKQIGGAVLLVQLWAWERFPHICPVMRHPHQALPPGPLAIRWKGAKITTEHPMHVLRAYRLSLTSLRPNQVLTHIAKWAAHATIAEASPFHGEMSYNDDYMVWFRPRTVRHITRETSYWDTLVESQLRIMEKCEPGSEIYNDCINALRAVEELGRLTLDDARTANAPPFHGEMSYNDDYMVWFRPRTVRHITRETLYWDTLVESQLRIMEKCEPGSEIYNDCINALRAVEELGRLTLDDARTAGNTSEPAVGRGRQAGRRQRQGGRQSSQGPTSGRHQTPVPTSGRRQTPVPPSGWRQTPVPISGRPQTPVPTSGRRHTPVPTFGRRHTPVPTSGRRHTPVPTSGWRHTPVHDHTMEEASQTVDEMCLDIGYDMGSMAHDDAGPSHTFVHGDTSQSPSMRSDDTCPPTSPTTSPLPTTRMAPPLTTGTASADVHGRDEMRFMPTPGVVPPEFVHTEFIQTQIPAPPPEASHIQDRLRRLQRTRTHPPDCGTGHGKVRPVKEPVRRRKRG</sequence>
<reference evidence="3 4" key="1">
    <citation type="journal article" date="2018" name="Sci. Data">
        <title>The draft genome sequence of cork oak.</title>
        <authorList>
            <person name="Ramos A.M."/>
            <person name="Usie A."/>
            <person name="Barbosa P."/>
            <person name="Barros P.M."/>
            <person name="Capote T."/>
            <person name="Chaves I."/>
            <person name="Simoes F."/>
            <person name="Abreu I."/>
            <person name="Carrasquinho I."/>
            <person name="Faro C."/>
            <person name="Guimaraes J.B."/>
            <person name="Mendonca D."/>
            <person name="Nobrega F."/>
            <person name="Rodrigues L."/>
            <person name="Saibo N.J.M."/>
            <person name="Varela M.C."/>
            <person name="Egas C."/>
            <person name="Matos J."/>
            <person name="Miguel C.M."/>
            <person name="Oliveira M.M."/>
            <person name="Ricardo C.P."/>
            <person name="Goncalves S."/>
        </authorList>
    </citation>
    <scope>NUCLEOTIDE SEQUENCE [LARGE SCALE GENOMIC DNA]</scope>
    <source>
        <strain evidence="4">cv. HL8</strain>
    </source>
</reference>
<dbReference type="InterPro" id="IPR044824">
    <property type="entry name" value="MAIN-like"/>
</dbReference>
<comment type="caution">
    <text evidence="3">The sequence shown here is derived from an EMBL/GenBank/DDBJ whole genome shotgun (WGS) entry which is preliminary data.</text>
</comment>
<feature type="region of interest" description="Disordered" evidence="1">
    <location>
        <begin position="331"/>
        <end position="441"/>
    </location>
</feature>
<organism evidence="3 4">
    <name type="scientific">Quercus suber</name>
    <name type="common">Cork oak</name>
    <dbReference type="NCBI Taxonomy" id="58331"/>
    <lineage>
        <taxon>Eukaryota</taxon>
        <taxon>Viridiplantae</taxon>
        <taxon>Streptophyta</taxon>
        <taxon>Embryophyta</taxon>
        <taxon>Tracheophyta</taxon>
        <taxon>Spermatophyta</taxon>
        <taxon>Magnoliopsida</taxon>
        <taxon>eudicotyledons</taxon>
        <taxon>Gunneridae</taxon>
        <taxon>Pentapetalae</taxon>
        <taxon>rosids</taxon>
        <taxon>fabids</taxon>
        <taxon>Fagales</taxon>
        <taxon>Fagaceae</taxon>
        <taxon>Quercus</taxon>
    </lineage>
</organism>
<dbReference type="Pfam" id="PF10536">
    <property type="entry name" value="PMD"/>
    <property type="match status" value="1"/>
</dbReference>
<name>A0AAW0JG20_QUESU</name>
<dbReference type="Proteomes" id="UP000237347">
    <property type="component" value="Unassembled WGS sequence"/>
</dbReference>
<dbReference type="PANTHER" id="PTHR46033">
    <property type="entry name" value="PROTEIN MAIN-LIKE 2"/>
    <property type="match status" value="1"/>
</dbReference>
<dbReference type="PANTHER" id="PTHR46033:SF8">
    <property type="entry name" value="PROTEIN MAINTENANCE OF MERISTEMS-LIKE"/>
    <property type="match status" value="1"/>
</dbReference>
<feature type="compositionally biased region" description="Basic residues" evidence="1">
    <location>
        <begin position="406"/>
        <end position="430"/>
    </location>
</feature>
<evidence type="ECO:0000313" key="4">
    <source>
        <dbReference type="Proteomes" id="UP000237347"/>
    </source>
</evidence>
<keyword evidence="4" id="KW-1185">Reference proteome</keyword>